<evidence type="ECO:0000313" key="2">
    <source>
        <dbReference type="Proteomes" id="UP000652761"/>
    </source>
</evidence>
<dbReference type="AlphaFoldDB" id="A0A843XWD3"/>
<gene>
    <name evidence="1" type="ORF">Taro_056355</name>
</gene>
<sequence>MCSILEDFKRVVAFNLMRVFPVTKHTACNMVSAGQGSIIIIANVCKVIGDGIVLIHQHKAHRDDYRVRATRFEGELHVPVTCDHDTGTREGSNGDPTHDWFRLTVAILVVGDPLLIALRPIRPNHTHKLLDTLLLKVWVKLTRSGSATCS</sequence>
<reference evidence="1" key="1">
    <citation type="submission" date="2017-07" db="EMBL/GenBank/DDBJ databases">
        <title>Taro Niue Genome Assembly and Annotation.</title>
        <authorList>
            <person name="Atibalentja N."/>
            <person name="Keating K."/>
            <person name="Fields C.J."/>
        </authorList>
    </citation>
    <scope>NUCLEOTIDE SEQUENCE</scope>
    <source>
        <strain evidence="1">Niue_2</strain>
        <tissue evidence="1">Leaf</tissue>
    </source>
</reference>
<name>A0A843XWD3_COLES</name>
<evidence type="ECO:0000313" key="1">
    <source>
        <dbReference type="EMBL" id="MQM23290.1"/>
    </source>
</evidence>
<dbReference type="EMBL" id="NMUH01015747">
    <property type="protein sequence ID" value="MQM23290.1"/>
    <property type="molecule type" value="Genomic_DNA"/>
</dbReference>
<organism evidence="1 2">
    <name type="scientific">Colocasia esculenta</name>
    <name type="common">Wild taro</name>
    <name type="synonym">Arum esculentum</name>
    <dbReference type="NCBI Taxonomy" id="4460"/>
    <lineage>
        <taxon>Eukaryota</taxon>
        <taxon>Viridiplantae</taxon>
        <taxon>Streptophyta</taxon>
        <taxon>Embryophyta</taxon>
        <taxon>Tracheophyta</taxon>
        <taxon>Spermatophyta</taxon>
        <taxon>Magnoliopsida</taxon>
        <taxon>Liliopsida</taxon>
        <taxon>Araceae</taxon>
        <taxon>Aroideae</taxon>
        <taxon>Colocasieae</taxon>
        <taxon>Colocasia</taxon>
    </lineage>
</organism>
<proteinExistence type="predicted"/>
<dbReference type="Proteomes" id="UP000652761">
    <property type="component" value="Unassembled WGS sequence"/>
</dbReference>
<protein>
    <submittedName>
        <fullName evidence="1">Uncharacterized protein</fullName>
    </submittedName>
</protein>
<accession>A0A843XWD3</accession>
<keyword evidence="2" id="KW-1185">Reference proteome</keyword>
<comment type="caution">
    <text evidence="1">The sequence shown here is derived from an EMBL/GenBank/DDBJ whole genome shotgun (WGS) entry which is preliminary data.</text>
</comment>